<dbReference type="Pfam" id="PF08506">
    <property type="entry name" value="Cse1"/>
    <property type="match status" value="1"/>
</dbReference>
<organism evidence="3 4">
    <name type="scientific">Digitaria exilis</name>
    <dbReference type="NCBI Taxonomy" id="1010633"/>
    <lineage>
        <taxon>Eukaryota</taxon>
        <taxon>Viridiplantae</taxon>
        <taxon>Streptophyta</taxon>
        <taxon>Embryophyta</taxon>
        <taxon>Tracheophyta</taxon>
        <taxon>Spermatophyta</taxon>
        <taxon>Magnoliopsida</taxon>
        <taxon>Liliopsida</taxon>
        <taxon>Poales</taxon>
        <taxon>Poaceae</taxon>
        <taxon>PACMAD clade</taxon>
        <taxon>Panicoideae</taxon>
        <taxon>Panicodae</taxon>
        <taxon>Paniceae</taxon>
        <taxon>Anthephorinae</taxon>
        <taxon>Digitaria</taxon>
    </lineage>
</organism>
<dbReference type="Proteomes" id="UP000636709">
    <property type="component" value="Unassembled WGS sequence"/>
</dbReference>
<evidence type="ECO:0000259" key="2">
    <source>
        <dbReference type="Pfam" id="PF08506"/>
    </source>
</evidence>
<keyword evidence="4" id="KW-1185">Reference proteome</keyword>
<dbReference type="InterPro" id="IPR005043">
    <property type="entry name" value="XPO2_C"/>
</dbReference>
<dbReference type="OrthoDB" id="3268246at2759"/>
<comment type="caution">
    <text evidence="3">The sequence shown here is derived from an EMBL/GenBank/DDBJ whole genome shotgun (WGS) entry which is preliminary data.</text>
</comment>
<dbReference type="Pfam" id="PF03378">
    <property type="entry name" value="CAS_CSE1"/>
    <property type="match status" value="1"/>
</dbReference>
<dbReference type="EMBL" id="JACEFO010000581">
    <property type="protein sequence ID" value="KAF8765285.1"/>
    <property type="molecule type" value="Genomic_DNA"/>
</dbReference>
<evidence type="ECO:0000313" key="3">
    <source>
        <dbReference type="EMBL" id="KAF8765285.1"/>
    </source>
</evidence>
<dbReference type="SUPFAM" id="SSF48371">
    <property type="entry name" value="ARM repeat"/>
    <property type="match status" value="1"/>
</dbReference>
<dbReference type="GO" id="GO:0005829">
    <property type="term" value="C:cytosol"/>
    <property type="evidence" value="ECO:0007669"/>
    <property type="project" value="TreeGrafter"/>
</dbReference>
<feature type="domain" description="Exportin-2 central" evidence="2">
    <location>
        <begin position="1"/>
        <end position="122"/>
    </location>
</feature>
<name>A0A835KRF5_9POAL</name>
<sequence>MRFLTTVSKGAQHVLLASPETMGQICDNVIMPNLRLRDEDEKLFISNSIGFIGRDSEGSSADTLRWAAFCLLHGILTNYGEQVAPLVSAHIQKMLAAYAADPVNNWKEKDAAIYLVIALMQKPGNSAQVLERVQDQIPKATVLSLLPSVVRFLTHESNVVRSYAAVFIESQLIIMDEVLVNTATRSDCFAAVDPFAPPIIQNLSTALSFCDSYENPYLMKCLMRVLKVANIDDNNVVCAINNRLVAILEDMCNKPKNSEFNNYLFEALTAGIGRLDGPVTPVGFLSVLEKIFLQDISVFVPHLCKLCGQLVSSSKLVEQDHKKMLDILLMNDIWDRPHNVSACLCLLQTLLPKVSIEYDNLRSIIAKFHKLLVRISTEETGFCILFMLIEHVAQDLMKPFIEIIWVVLFGRLEALLQSRWAARFGNSLLVAMSLFIVKHGYNAFESSIGVIEAKGNAFTVFIKLFWIPNLALTKGGRDAKLTAVASIEMLLRSKRKYLSSIDMWGRFLNSTITQLLRSDIPYSGMSEDPLLKDVPEEFFSRSCVEFSAHFCQRFGHIIAAFVQRPLQTSYLLKICGQRNINV</sequence>
<dbReference type="Gene3D" id="1.25.10.10">
    <property type="entry name" value="Leucine-rich Repeat Variant"/>
    <property type="match status" value="1"/>
</dbReference>
<gene>
    <name evidence="3" type="ORF">HU200_008730</name>
</gene>
<feature type="domain" description="Exportin-2 C-terminal" evidence="1">
    <location>
        <begin position="190"/>
        <end position="523"/>
    </location>
</feature>
<dbReference type="GO" id="GO:0005635">
    <property type="term" value="C:nuclear envelope"/>
    <property type="evidence" value="ECO:0007669"/>
    <property type="project" value="TreeGrafter"/>
</dbReference>
<dbReference type="AlphaFoldDB" id="A0A835KRF5"/>
<dbReference type="PANTHER" id="PTHR10997">
    <property type="entry name" value="IMPORTIN-7, 8, 11"/>
    <property type="match status" value="1"/>
</dbReference>
<accession>A0A835KRF5</accession>
<proteinExistence type="predicted"/>
<dbReference type="GO" id="GO:0005049">
    <property type="term" value="F:nuclear export signal receptor activity"/>
    <property type="evidence" value="ECO:0007669"/>
    <property type="project" value="TreeGrafter"/>
</dbReference>
<evidence type="ECO:0000313" key="4">
    <source>
        <dbReference type="Proteomes" id="UP000636709"/>
    </source>
</evidence>
<dbReference type="GO" id="GO:0006611">
    <property type="term" value="P:protein export from nucleus"/>
    <property type="evidence" value="ECO:0007669"/>
    <property type="project" value="TreeGrafter"/>
</dbReference>
<dbReference type="InterPro" id="IPR013713">
    <property type="entry name" value="XPO2_central"/>
</dbReference>
<dbReference type="InterPro" id="IPR011989">
    <property type="entry name" value="ARM-like"/>
</dbReference>
<dbReference type="PANTHER" id="PTHR10997:SF8">
    <property type="entry name" value="EXPORTIN-2"/>
    <property type="match status" value="1"/>
</dbReference>
<evidence type="ECO:0000259" key="1">
    <source>
        <dbReference type="Pfam" id="PF03378"/>
    </source>
</evidence>
<protein>
    <submittedName>
        <fullName evidence="3">Uncharacterized protein</fullName>
    </submittedName>
</protein>
<dbReference type="GO" id="GO:0031267">
    <property type="term" value="F:small GTPase binding"/>
    <property type="evidence" value="ECO:0007669"/>
    <property type="project" value="InterPro"/>
</dbReference>
<dbReference type="InterPro" id="IPR016024">
    <property type="entry name" value="ARM-type_fold"/>
</dbReference>
<reference evidence="3" key="1">
    <citation type="submission" date="2020-07" db="EMBL/GenBank/DDBJ databases">
        <title>Genome sequence and genetic diversity analysis of an under-domesticated orphan crop, white fonio (Digitaria exilis).</title>
        <authorList>
            <person name="Bennetzen J.L."/>
            <person name="Chen S."/>
            <person name="Ma X."/>
            <person name="Wang X."/>
            <person name="Yssel A.E.J."/>
            <person name="Chaluvadi S.R."/>
            <person name="Johnson M."/>
            <person name="Gangashetty P."/>
            <person name="Hamidou F."/>
            <person name="Sanogo M.D."/>
            <person name="Zwaenepoel A."/>
            <person name="Wallace J."/>
            <person name="Van De Peer Y."/>
            <person name="Van Deynze A."/>
        </authorList>
    </citation>
    <scope>NUCLEOTIDE SEQUENCE</scope>
    <source>
        <tissue evidence="3">Leaves</tissue>
    </source>
</reference>
<dbReference type="GO" id="GO:0006606">
    <property type="term" value="P:protein import into nucleus"/>
    <property type="evidence" value="ECO:0007669"/>
    <property type="project" value="TreeGrafter"/>
</dbReference>